<evidence type="ECO:0000313" key="2">
    <source>
        <dbReference type="EMBL" id="MED6124728.1"/>
    </source>
</evidence>
<sequence>MPRRHTSTPRRGKLSSSTKLAPRPRPGVLHQHPSVGVSKLNFYDSRLGMEPEVQAIKEEKRQECTNSQCTQVKSLFHEDRFNKYTKFREVLIESRILIDTNELSPISEQINKRKWQRLTKPIQAVGYTMMREFYANAWVMESERHLRLPYTSIIRGKKIKFSPGEIHKVLNHRTKPLPNVTSYHDRKNENDLRMKDILRDL</sequence>
<organism evidence="2 3">
    <name type="scientific">Stylosanthes scabra</name>
    <dbReference type="NCBI Taxonomy" id="79078"/>
    <lineage>
        <taxon>Eukaryota</taxon>
        <taxon>Viridiplantae</taxon>
        <taxon>Streptophyta</taxon>
        <taxon>Embryophyta</taxon>
        <taxon>Tracheophyta</taxon>
        <taxon>Spermatophyta</taxon>
        <taxon>Magnoliopsida</taxon>
        <taxon>eudicotyledons</taxon>
        <taxon>Gunneridae</taxon>
        <taxon>Pentapetalae</taxon>
        <taxon>rosids</taxon>
        <taxon>fabids</taxon>
        <taxon>Fabales</taxon>
        <taxon>Fabaceae</taxon>
        <taxon>Papilionoideae</taxon>
        <taxon>50 kb inversion clade</taxon>
        <taxon>dalbergioids sensu lato</taxon>
        <taxon>Dalbergieae</taxon>
        <taxon>Pterocarpus clade</taxon>
        <taxon>Stylosanthes</taxon>
    </lineage>
</organism>
<keyword evidence="3" id="KW-1185">Reference proteome</keyword>
<feature type="region of interest" description="Disordered" evidence="1">
    <location>
        <begin position="1"/>
        <end position="32"/>
    </location>
</feature>
<name>A0ABU6RLT4_9FABA</name>
<accession>A0ABU6RLT4</accession>
<reference evidence="2 3" key="1">
    <citation type="journal article" date="2023" name="Plants (Basel)">
        <title>Bridging the Gap: Combining Genomics and Transcriptomics Approaches to Understand Stylosanthes scabra, an Orphan Legume from the Brazilian Caatinga.</title>
        <authorList>
            <person name="Ferreira-Neto J.R.C."/>
            <person name="da Silva M.D."/>
            <person name="Binneck E."/>
            <person name="de Melo N.F."/>
            <person name="da Silva R.H."/>
            <person name="de Melo A.L.T.M."/>
            <person name="Pandolfi V."/>
            <person name="Bustamante F.O."/>
            <person name="Brasileiro-Vidal A.C."/>
            <person name="Benko-Iseppon A.M."/>
        </authorList>
    </citation>
    <scope>NUCLEOTIDE SEQUENCE [LARGE SCALE GENOMIC DNA]</scope>
    <source>
        <tissue evidence="2">Leaves</tissue>
    </source>
</reference>
<evidence type="ECO:0000313" key="3">
    <source>
        <dbReference type="Proteomes" id="UP001341840"/>
    </source>
</evidence>
<proteinExistence type="predicted"/>
<evidence type="ECO:0000256" key="1">
    <source>
        <dbReference type="SAM" id="MobiDB-lite"/>
    </source>
</evidence>
<dbReference type="EMBL" id="JASCZI010030770">
    <property type="protein sequence ID" value="MED6124728.1"/>
    <property type="molecule type" value="Genomic_DNA"/>
</dbReference>
<protein>
    <submittedName>
        <fullName evidence="2">Uncharacterized protein</fullName>
    </submittedName>
</protein>
<comment type="caution">
    <text evidence="2">The sequence shown here is derived from an EMBL/GenBank/DDBJ whole genome shotgun (WGS) entry which is preliminary data.</text>
</comment>
<gene>
    <name evidence="2" type="ORF">PIB30_061655</name>
</gene>
<feature type="compositionally biased region" description="Basic residues" evidence="1">
    <location>
        <begin position="1"/>
        <end position="13"/>
    </location>
</feature>
<dbReference type="Proteomes" id="UP001341840">
    <property type="component" value="Unassembled WGS sequence"/>
</dbReference>